<feature type="compositionally biased region" description="Basic and acidic residues" evidence="1">
    <location>
        <begin position="43"/>
        <end position="59"/>
    </location>
</feature>
<gene>
    <name evidence="2" type="ORF">P7K49_021791</name>
</gene>
<evidence type="ECO:0000313" key="3">
    <source>
        <dbReference type="Proteomes" id="UP001266305"/>
    </source>
</evidence>
<reference evidence="2 3" key="1">
    <citation type="submission" date="2023-05" db="EMBL/GenBank/DDBJ databases">
        <title>B98-5 Cell Line De Novo Hybrid Assembly: An Optical Mapping Approach.</title>
        <authorList>
            <person name="Kananen K."/>
            <person name="Auerbach J.A."/>
            <person name="Kautto E."/>
            <person name="Blachly J.S."/>
        </authorList>
    </citation>
    <scope>NUCLEOTIDE SEQUENCE [LARGE SCALE GENOMIC DNA]</scope>
    <source>
        <strain evidence="2">B95-8</strain>
        <tissue evidence="2">Cell line</tissue>
    </source>
</reference>
<accession>A0ABQ9UTL9</accession>
<protein>
    <submittedName>
        <fullName evidence="2">Uncharacterized protein</fullName>
    </submittedName>
</protein>
<evidence type="ECO:0000313" key="2">
    <source>
        <dbReference type="EMBL" id="KAK2100443.1"/>
    </source>
</evidence>
<feature type="region of interest" description="Disordered" evidence="1">
    <location>
        <begin position="1"/>
        <end position="158"/>
    </location>
</feature>
<proteinExistence type="predicted"/>
<comment type="caution">
    <text evidence="2">The sequence shown here is derived from an EMBL/GenBank/DDBJ whole genome shotgun (WGS) entry which is preliminary data.</text>
</comment>
<keyword evidence="3" id="KW-1185">Reference proteome</keyword>
<dbReference type="Proteomes" id="UP001266305">
    <property type="component" value="Unassembled WGS sequence"/>
</dbReference>
<dbReference type="EMBL" id="JASSZA010000010">
    <property type="protein sequence ID" value="KAK2100443.1"/>
    <property type="molecule type" value="Genomic_DNA"/>
</dbReference>
<evidence type="ECO:0000256" key="1">
    <source>
        <dbReference type="SAM" id="MobiDB-lite"/>
    </source>
</evidence>
<feature type="compositionally biased region" description="Pro residues" evidence="1">
    <location>
        <begin position="123"/>
        <end position="132"/>
    </location>
</feature>
<name>A0ABQ9UTL9_SAGOE</name>
<feature type="compositionally biased region" description="Low complexity" evidence="1">
    <location>
        <begin position="149"/>
        <end position="158"/>
    </location>
</feature>
<feature type="region of interest" description="Disordered" evidence="1">
    <location>
        <begin position="213"/>
        <end position="238"/>
    </location>
</feature>
<feature type="compositionally biased region" description="Gly residues" evidence="1">
    <location>
        <begin position="27"/>
        <end position="42"/>
    </location>
</feature>
<organism evidence="2 3">
    <name type="scientific">Saguinus oedipus</name>
    <name type="common">Cotton-top tamarin</name>
    <name type="synonym">Oedipomidas oedipus</name>
    <dbReference type="NCBI Taxonomy" id="9490"/>
    <lineage>
        <taxon>Eukaryota</taxon>
        <taxon>Metazoa</taxon>
        <taxon>Chordata</taxon>
        <taxon>Craniata</taxon>
        <taxon>Vertebrata</taxon>
        <taxon>Euteleostomi</taxon>
        <taxon>Mammalia</taxon>
        <taxon>Eutheria</taxon>
        <taxon>Euarchontoglires</taxon>
        <taxon>Primates</taxon>
        <taxon>Haplorrhini</taxon>
        <taxon>Platyrrhini</taxon>
        <taxon>Cebidae</taxon>
        <taxon>Callitrichinae</taxon>
        <taxon>Saguinus</taxon>
    </lineage>
</organism>
<sequence length="261" mass="26144">MKRHGGVVLGGARGGAPPRLAVASSRGDGGGGGSGGVRGGGGDGHRGAEPSGDRSRADAWRVCAGVEGAWSGARAGGARRKGGGGEGLGRGRGRAEPLEGPLPPLFPGRASPLPRFLRHAPSHPSPPPPDQRPQPTVCSPAASQPAHGSSASADTAAPPTSSILFGCRRPFCVQRSPRGPSRQPIARGCSIFPLALPLPAVYVLSLPTSLASDPAGDPGVHRSDPACAESPPGLELRSPSGGLCCQGSARLYPAPFYPLLS</sequence>
<feature type="compositionally biased region" description="Low complexity" evidence="1">
    <location>
        <begin position="15"/>
        <end position="26"/>
    </location>
</feature>